<evidence type="ECO:0000256" key="5">
    <source>
        <dbReference type="ARBA" id="ARBA00023004"/>
    </source>
</evidence>
<dbReference type="PRINTS" id="PR00385">
    <property type="entry name" value="P450"/>
</dbReference>
<dbReference type="Gene3D" id="1.10.630.10">
    <property type="entry name" value="Cytochrome P450"/>
    <property type="match status" value="1"/>
</dbReference>
<dbReference type="SUPFAM" id="SSF48264">
    <property type="entry name" value="Cytochrome P450"/>
    <property type="match status" value="1"/>
</dbReference>
<comment type="cofactor">
    <cofactor evidence="7">
        <name>heme</name>
        <dbReference type="ChEBI" id="CHEBI:30413"/>
    </cofactor>
</comment>
<evidence type="ECO:0000313" key="11">
    <source>
        <dbReference type="Proteomes" id="UP000218067"/>
    </source>
</evidence>
<dbReference type="InterPro" id="IPR036396">
    <property type="entry name" value="Cyt_P450_sf"/>
</dbReference>
<dbReference type="GO" id="GO:0016705">
    <property type="term" value="F:oxidoreductase activity, acting on paired donors, with incorporation or reduction of molecular oxygen"/>
    <property type="evidence" value="ECO:0007669"/>
    <property type="project" value="InterPro"/>
</dbReference>
<evidence type="ECO:0000256" key="9">
    <source>
        <dbReference type="SAM" id="MobiDB-lite"/>
    </source>
</evidence>
<keyword evidence="6 8" id="KW-0503">Monooxygenase</keyword>
<gene>
    <name evidence="10" type="primary">cyp185A4</name>
    <name evidence="10" type="ORF">SHTP_4208</name>
</gene>
<dbReference type="Pfam" id="PF00067">
    <property type="entry name" value="p450"/>
    <property type="match status" value="1"/>
</dbReference>
<protein>
    <submittedName>
        <fullName evidence="10">Cytochrome P450 185A4</fullName>
    </submittedName>
</protein>
<dbReference type="GO" id="GO:0020037">
    <property type="term" value="F:heme binding"/>
    <property type="evidence" value="ECO:0007669"/>
    <property type="project" value="InterPro"/>
</dbReference>
<dbReference type="InterPro" id="IPR050196">
    <property type="entry name" value="Cytochrome_P450_Monoox"/>
</dbReference>
<evidence type="ECO:0000313" key="10">
    <source>
        <dbReference type="EMBL" id="BAV43149.1"/>
    </source>
</evidence>
<sequence>MEFSAFDRTQRPTRYLVERVVLVVDPPNIRSLPLAPRNPLPYWQQLKALKTLHVGSEALRDAGGSVTRIWLGPKRLVPPMVMVTSPQGARDVLGRSGALSDRGTLPLLKDLRRAIGESVLNLPHDTWLPRRRTLQPIFTKQRVAGFAGHMSEAANHILLGWPDGAEVDLNAASHALVLRVVGHSVFGLDLQDKADVITTGVTLAAKWAADRSARPVRAPHWLPTLARRRARGAYDAMYKIAADMLAACRADPSREAPLIRALIDATDPNTGESLSDQQICDEMVYFMILGEDTTSTVLTYALWALGQHSQLQDRLAAEAAELGDRPLTPADVPRLGYTIQVLQEAMRLCPPGPTVARRAMQDIEVDGYRVQAGTYCLVGVYAMHRDPALWDDPLAFDPDRFAPKKSKGRDRWQYLPFGGGGRSCLGDHFAMLEASLALATIIREAEIHSLDGDFPVAIPLPIVPAGPIRARVNQRRPSQEVCTTTLSDSSASSSAS</sequence>
<dbReference type="InterPro" id="IPR001128">
    <property type="entry name" value="Cyt_P450"/>
</dbReference>
<evidence type="ECO:0000256" key="3">
    <source>
        <dbReference type="ARBA" id="ARBA00022723"/>
    </source>
</evidence>
<evidence type="ECO:0000256" key="1">
    <source>
        <dbReference type="ARBA" id="ARBA00010617"/>
    </source>
</evidence>
<proteinExistence type="inferred from homology"/>
<evidence type="ECO:0000256" key="2">
    <source>
        <dbReference type="ARBA" id="ARBA00022617"/>
    </source>
</evidence>
<dbReference type="EMBL" id="AP017624">
    <property type="protein sequence ID" value="BAV43149.1"/>
    <property type="molecule type" value="Genomic_DNA"/>
</dbReference>
<feature type="region of interest" description="Disordered" evidence="9">
    <location>
        <begin position="473"/>
        <end position="496"/>
    </location>
</feature>
<dbReference type="PRINTS" id="PR00463">
    <property type="entry name" value="EP450I"/>
</dbReference>
<evidence type="ECO:0000256" key="8">
    <source>
        <dbReference type="RuleBase" id="RU000461"/>
    </source>
</evidence>
<dbReference type="InterPro" id="IPR017972">
    <property type="entry name" value="Cyt_P450_CS"/>
</dbReference>
<feature type="binding site" description="axial binding residue" evidence="7">
    <location>
        <position position="424"/>
    </location>
    <ligand>
        <name>heme</name>
        <dbReference type="ChEBI" id="CHEBI:30413"/>
    </ligand>
    <ligandPart>
        <name>Fe</name>
        <dbReference type="ChEBI" id="CHEBI:18248"/>
    </ligandPart>
</feature>
<dbReference type="PROSITE" id="PS00086">
    <property type="entry name" value="CYTOCHROME_P450"/>
    <property type="match status" value="1"/>
</dbReference>
<dbReference type="Proteomes" id="UP000218067">
    <property type="component" value="Chromosome"/>
</dbReference>
<comment type="similarity">
    <text evidence="1 8">Belongs to the cytochrome P450 family.</text>
</comment>
<reference evidence="10 11" key="1">
    <citation type="submission" date="2016-08" db="EMBL/GenBank/DDBJ databases">
        <title>Complete genome sequence of Mycobacterium shinshuense, a subspecies of M. ulcerans.</title>
        <authorList>
            <person name="Yoshida M."/>
            <person name="Ogura Y."/>
            <person name="Hayashi T."/>
            <person name="Hoshino Y."/>
        </authorList>
    </citation>
    <scope>NUCLEOTIDE SEQUENCE [LARGE SCALE GENOMIC DNA]</scope>
    <source>
        <strain evidence="11">ATCC 33728</strain>
    </source>
</reference>
<name>A0A1B4Y7W2_MYCUL</name>
<dbReference type="PANTHER" id="PTHR24291:SF50">
    <property type="entry name" value="BIFUNCTIONAL ALBAFLAVENONE MONOOXYGENASE_TERPENE SYNTHASE"/>
    <property type="match status" value="1"/>
</dbReference>
<dbReference type="InterPro" id="IPR002401">
    <property type="entry name" value="Cyt_P450_E_grp-I"/>
</dbReference>
<accession>A0A1B4Y7W2</accession>
<evidence type="ECO:0000256" key="7">
    <source>
        <dbReference type="PIRSR" id="PIRSR602401-1"/>
    </source>
</evidence>
<feature type="compositionally biased region" description="Low complexity" evidence="9">
    <location>
        <begin position="487"/>
        <end position="496"/>
    </location>
</feature>
<evidence type="ECO:0000256" key="6">
    <source>
        <dbReference type="ARBA" id="ARBA00023033"/>
    </source>
</evidence>
<dbReference type="GO" id="GO:0004497">
    <property type="term" value="F:monooxygenase activity"/>
    <property type="evidence" value="ECO:0007669"/>
    <property type="project" value="UniProtKB-KW"/>
</dbReference>
<dbReference type="GO" id="GO:0005506">
    <property type="term" value="F:iron ion binding"/>
    <property type="evidence" value="ECO:0007669"/>
    <property type="project" value="InterPro"/>
</dbReference>
<keyword evidence="5 7" id="KW-0408">Iron</keyword>
<organism evidence="10 11">
    <name type="scientific">Mycobacterium ulcerans subsp. shinshuense</name>
    <dbReference type="NCBI Taxonomy" id="1124626"/>
    <lineage>
        <taxon>Bacteria</taxon>
        <taxon>Bacillati</taxon>
        <taxon>Actinomycetota</taxon>
        <taxon>Actinomycetes</taxon>
        <taxon>Mycobacteriales</taxon>
        <taxon>Mycobacteriaceae</taxon>
        <taxon>Mycobacterium</taxon>
        <taxon>Mycobacterium ulcerans group</taxon>
    </lineage>
</organism>
<dbReference type="AlphaFoldDB" id="A0A1B4Y7W2"/>
<keyword evidence="3 7" id="KW-0479">Metal-binding</keyword>
<keyword evidence="4 8" id="KW-0560">Oxidoreductase</keyword>
<dbReference type="PANTHER" id="PTHR24291">
    <property type="entry name" value="CYTOCHROME P450 FAMILY 4"/>
    <property type="match status" value="1"/>
</dbReference>
<evidence type="ECO:0000256" key="4">
    <source>
        <dbReference type="ARBA" id="ARBA00023002"/>
    </source>
</evidence>
<keyword evidence="2 7" id="KW-0349">Heme</keyword>